<reference evidence="2" key="1">
    <citation type="submission" date="2020-08" db="EMBL/GenBank/DDBJ databases">
        <title>Multicomponent nature underlies the extraordinary mechanical properties of spider dragline silk.</title>
        <authorList>
            <person name="Kono N."/>
            <person name="Nakamura H."/>
            <person name="Mori M."/>
            <person name="Yoshida Y."/>
            <person name="Ohtoshi R."/>
            <person name="Malay A.D."/>
            <person name="Moran D.A.P."/>
            <person name="Tomita M."/>
            <person name="Numata K."/>
            <person name="Arakawa K."/>
        </authorList>
    </citation>
    <scope>NUCLEOTIDE SEQUENCE</scope>
</reference>
<dbReference type="PANTHER" id="PTHR46060">
    <property type="entry name" value="MARINER MOS1 TRANSPOSASE-LIKE PROTEIN"/>
    <property type="match status" value="1"/>
</dbReference>
<name>A0A8X6T612_TRICX</name>
<organism evidence="2 3">
    <name type="scientific">Trichonephila clavipes</name>
    <name type="common">Golden silk orbweaver</name>
    <name type="synonym">Nephila clavipes</name>
    <dbReference type="NCBI Taxonomy" id="2585209"/>
    <lineage>
        <taxon>Eukaryota</taxon>
        <taxon>Metazoa</taxon>
        <taxon>Ecdysozoa</taxon>
        <taxon>Arthropoda</taxon>
        <taxon>Chelicerata</taxon>
        <taxon>Arachnida</taxon>
        <taxon>Araneae</taxon>
        <taxon>Araneomorphae</taxon>
        <taxon>Entelegynae</taxon>
        <taxon>Araneoidea</taxon>
        <taxon>Nephilidae</taxon>
        <taxon>Trichonephila</taxon>
    </lineage>
</organism>
<dbReference type="PANTHER" id="PTHR46060:SF1">
    <property type="entry name" value="MARINER MOS1 TRANSPOSASE-LIKE PROTEIN"/>
    <property type="match status" value="1"/>
</dbReference>
<dbReference type="Proteomes" id="UP000887159">
    <property type="component" value="Unassembled WGS sequence"/>
</dbReference>
<dbReference type="Pfam" id="PF17906">
    <property type="entry name" value="HTH_48"/>
    <property type="match status" value="1"/>
</dbReference>
<sequence>MRGHGSLVVKVSDRGWRVMSSSRVPPKTHHAPPIENPADCEVRAVIRFLCAQGFKSIDIHHQISEVYGENIMSDGMVRKWFSAFKDGRTHIHDEERSGKPSVITDELIQKVDCKVKENR</sequence>
<keyword evidence="3" id="KW-1185">Reference proteome</keyword>
<gene>
    <name evidence="2" type="primary">g.34362</name>
    <name evidence="2" type="ORF">TNCV_4646341</name>
</gene>
<dbReference type="InterPro" id="IPR041426">
    <property type="entry name" value="Mos1_HTH"/>
</dbReference>
<dbReference type="EMBL" id="BMAU01021353">
    <property type="protein sequence ID" value="GFY19458.1"/>
    <property type="molecule type" value="Genomic_DNA"/>
</dbReference>
<dbReference type="Gene3D" id="1.10.10.1450">
    <property type="match status" value="1"/>
</dbReference>
<dbReference type="InterPro" id="IPR052709">
    <property type="entry name" value="Transposase-MT_Hybrid"/>
</dbReference>
<evidence type="ECO:0000259" key="1">
    <source>
        <dbReference type="Pfam" id="PF17906"/>
    </source>
</evidence>
<accession>A0A8X6T612</accession>
<feature type="domain" description="Mos1 transposase HTH" evidence="1">
    <location>
        <begin position="42"/>
        <end position="87"/>
    </location>
</feature>
<evidence type="ECO:0000313" key="3">
    <source>
        <dbReference type="Proteomes" id="UP000887159"/>
    </source>
</evidence>
<evidence type="ECO:0000313" key="2">
    <source>
        <dbReference type="EMBL" id="GFY19458.1"/>
    </source>
</evidence>
<protein>
    <submittedName>
        <fullName evidence="2">HTH_48 domain-containing protein</fullName>
    </submittedName>
</protein>
<proteinExistence type="predicted"/>
<comment type="caution">
    <text evidence="2">The sequence shown here is derived from an EMBL/GenBank/DDBJ whole genome shotgun (WGS) entry which is preliminary data.</text>
</comment>
<dbReference type="AlphaFoldDB" id="A0A8X6T612"/>